<gene>
    <name evidence="2" type="ORF">M9Y10_011447</name>
</gene>
<organism evidence="2 3">
    <name type="scientific">Tritrichomonas musculus</name>
    <dbReference type="NCBI Taxonomy" id="1915356"/>
    <lineage>
        <taxon>Eukaryota</taxon>
        <taxon>Metamonada</taxon>
        <taxon>Parabasalia</taxon>
        <taxon>Tritrichomonadida</taxon>
        <taxon>Tritrichomonadidae</taxon>
        <taxon>Tritrichomonas</taxon>
    </lineage>
</organism>
<comment type="caution">
    <text evidence="2">The sequence shown here is derived from an EMBL/GenBank/DDBJ whole genome shotgun (WGS) entry which is preliminary data.</text>
</comment>
<accession>A0ABR2IKL5</accession>
<dbReference type="EMBL" id="JAPFFF010000017">
    <property type="protein sequence ID" value="KAK8863757.1"/>
    <property type="molecule type" value="Genomic_DNA"/>
</dbReference>
<sequence>MRKTSDQNISNDPDEQKRIEMQKILLSDANKLLEYITIEMTVGSQMDTTRKQIKDLTKICKDEDRMIQDLEKQIQEEINLSNELDQTETITEQVDNRNIDYIVQLENELKELYEEKVRLLNKRRQK</sequence>
<evidence type="ECO:0000256" key="1">
    <source>
        <dbReference type="SAM" id="Coils"/>
    </source>
</evidence>
<evidence type="ECO:0000313" key="3">
    <source>
        <dbReference type="Proteomes" id="UP001470230"/>
    </source>
</evidence>
<dbReference type="Proteomes" id="UP001470230">
    <property type="component" value="Unassembled WGS sequence"/>
</dbReference>
<name>A0ABR2IKL5_9EUKA</name>
<feature type="coiled-coil region" evidence="1">
    <location>
        <begin position="53"/>
        <end position="122"/>
    </location>
</feature>
<evidence type="ECO:0000313" key="2">
    <source>
        <dbReference type="EMBL" id="KAK8863757.1"/>
    </source>
</evidence>
<protein>
    <submittedName>
        <fullName evidence="2">Uncharacterized protein</fullName>
    </submittedName>
</protein>
<reference evidence="2 3" key="1">
    <citation type="submission" date="2024-04" db="EMBL/GenBank/DDBJ databases">
        <title>Tritrichomonas musculus Genome.</title>
        <authorList>
            <person name="Alves-Ferreira E."/>
            <person name="Grigg M."/>
            <person name="Lorenzi H."/>
            <person name="Galac M."/>
        </authorList>
    </citation>
    <scope>NUCLEOTIDE SEQUENCE [LARGE SCALE GENOMIC DNA]</scope>
    <source>
        <strain evidence="2 3">EAF2021</strain>
    </source>
</reference>
<keyword evidence="1" id="KW-0175">Coiled coil</keyword>
<proteinExistence type="predicted"/>
<keyword evidence="3" id="KW-1185">Reference proteome</keyword>